<proteinExistence type="inferred from homology"/>
<dbReference type="InParanoid" id="D8PXV4"/>
<name>D8PXV4_SCHCM</name>
<dbReference type="HOGENOM" id="CLU_000288_63_0_1"/>
<evidence type="ECO:0000256" key="10">
    <source>
        <dbReference type="RuleBase" id="RU000304"/>
    </source>
</evidence>
<dbReference type="SMART" id="SM00220">
    <property type="entry name" value="S_TKc"/>
    <property type="match status" value="1"/>
</dbReference>
<comment type="catalytic activity">
    <reaction evidence="8">
        <text>L-seryl-[protein] + ATP = O-phospho-L-seryl-[protein] + ADP + H(+)</text>
        <dbReference type="Rhea" id="RHEA:17989"/>
        <dbReference type="Rhea" id="RHEA-COMP:9863"/>
        <dbReference type="Rhea" id="RHEA-COMP:11604"/>
        <dbReference type="ChEBI" id="CHEBI:15378"/>
        <dbReference type="ChEBI" id="CHEBI:29999"/>
        <dbReference type="ChEBI" id="CHEBI:30616"/>
        <dbReference type="ChEBI" id="CHEBI:83421"/>
        <dbReference type="ChEBI" id="CHEBI:456216"/>
        <dbReference type="EC" id="2.7.11.1"/>
    </reaction>
</comment>
<dbReference type="InterPro" id="IPR008271">
    <property type="entry name" value="Ser/Thr_kinase_AS"/>
</dbReference>
<dbReference type="PANTHER" id="PTHR43895:SF32">
    <property type="entry name" value="SERINE_THREONINE-PROTEIN KINASE CHK1"/>
    <property type="match status" value="1"/>
</dbReference>
<keyword evidence="13" id="KW-1185">Reference proteome</keyword>
<gene>
    <name evidence="12" type="ORF">SCHCODRAFT_53061</name>
</gene>
<evidence type="ECO:0000256" key="8">
    <source>
        <dbReference type="ARBA" id="ARBA00048679"/>
    </source>
</evidence>
<evidence type="ECO:0000256" key="9">
    <source>
        <dbReference type="PROSITE-ProRule" id="PRU10141"/>
    </source>
</evidence>
<comment type="similarity">
    <text evidence="10">Belongs to the protein kinase superfamily.</text>
</comment>
<dbReference type="PANTHER" id="PTHR43895">
    <property type="entry name" value="CALCIUM/CALMODULIN-DEPENDENT PROTEIN KINASE KINASE-RELATED"/>
    <property type="match status" value="1"/>
</dbReference>
<dbReference type="Gene3D" id="1.10.510.10">
    <property type="entry name" value="Transferase(Phosphotransferase) domain 1"/>
    <property type="match status" value="1"/>
</dbReference>
<evidence type="ECO:0000313" key="13">
    <source>
        <dbReference type="Proteomes" id="UP000007431"/>
    </source>
</evidence>
<evidence type="ECO:0000256" key="4">
    <source>
        <dbReference type="ARBA" id="ARBA00022741"/>
    </source>
</evidence>
<dbReference type="Proteomes" id="UP000007431">
    <property type="component" value="Unassembled WGS sequence"/>
</dbReference>
<dbReference type="EMBL" id="GL377304">
    <property type="protein sequence ID" value="EFI99740.1"/>
    <property type="molecule type" value="Genomic_DNA"/>
</dbReference>
<evidence type="ECO:0000256" key="5">
    <source>
        <dbReference type="ARBA" id="ARBA00022777"/>
    </source>
</evidence>
<organism evidence="13">
    <name type="scientific">Schizophyllum commune (strain H4-8 / FGSC 9210)</name>
    <name type="common">Split gill fungus</name>
    <dbReference type="NCBI Taxonomy" id="578458"/>
    <lineage>
        <taxon>Eukaryota</taxon>
        <taxon>Fungi</taxon>
        <taxon>Dikarya</taxon>
        <taxon>Basidiomycota</taxon>
        <taxon>Agaricomycotina</taxon>
        <taxon>Agaricomycetes</taxon>
        <taxon>Agaricomycetidae</taxon>
        <taxon>Agaricales</taxon>
        <taxon>Schizophyllaceae</taxon>
        <taxon>Schizophyllum</taxon>
    </lineage>
</organism>
<dbReference type="SUPFAM" id="SSF56112">
    <property type="entry name" value="Protein kinase-like (PK-like)"/>
    <property type="match status" value="1"/>
</dbReference>
<dbReference type="GO" id="GO:0005524">
    <property type="term" value="F:ATP binding"/>
    <property type="evidence" value="ECO:0007669"/>
    <property type="project" value="UniProtKB-UniRule"/>
</dbReference>
<keyword evidence="5" id="KW-0418">Kinase</keyword>
<dbReference type="PROSITE" id="PS00108">
    <property type="entry name" value="PROTEIN_KINASE_ST"/>
    <property type="match status" value="1"/>
</dbReference>
<dbReference type="InterPro" id="IPR000719">
    <property type="entry name" value="Prot_kinase_dom"/>
</dbReference>
<feature type="binding site" evidence="9">
    <location>
        <position position="101"/>
    </location>
    <ligand>
        <name>ATP</name>
        <dbReference type="ChEBI" id="CHEBI:30616"/>
    </ligand>
</feature>
<dbReference type="KEGG" id="scm:SCHCO_053061"/>
<protein>
    <recommendedName>
        <fullName evidence="1">non-specific serine/threonine protein kinase</fullName>
        <ecNumber evidence="1">2.7.11.1</ecNumber>
    </recommendedName>
</protein>
<dbReference type="Pfam" id="PF00069">
    <property type="entry name" value="Pkinase"/>
    <property type="match status" value="1"/>
</dbReference>
<dbReference type="GeneID" id="9586608"/>
<dbReference type="STRING" id="578458.D8PXV4"/>
<evidence type="ECO:0000256" key="1">
    <source>
        <dbReference type="ARBA" id="ARBA00012513"/>
    </source>
</evidence>
<reference evidence="12 13" key="1">
    <citation type="journal article" date="2010" name="Nat. Biotechnol.">
        <title>Genome sequence of the model mushroom Schizophyllum commune.</title>
        <authorList>
            <person name="Ohm R.A."/>
            <person name="de Jong J.F."/>
            <person name="Lugones L.G."/>
            <person name="Aerts A."/>
            <person name="Kothe E."/>
            <person name="Stajich J.E."/>
            <person name="de Vries R.P."/>
            <person name="Record E."/>
            <person name="Levasseur A."/>
            <person name="Baker S.E."/>
            <person name="Bartholomew K.A."/>
            <person name="Coutinho P.M."/>
            <person name="Erdmann S."/>
            <person name="Fowler T.J."/>
            <person name="Gathman A.C."/>
            <person name="Lombard V."/>
            <person name="Henrissat B."/>
            <person name="Knabe N."/>
            <person name="Kuees U."/>
            <person name="Lilly W.W."/>
            <person name="Lindquist E."/>
            <person name="Lucas S."/>
            <person name="Magnuson J.K."/>
            <person name="Piumi F."/>
            <person name="Raudaskoski M."/>
            <person name="Salamov A."/>
            <person name="Schmutz J."/>
            <person name="Schwarze F.W.M.R."/>
            <person name="vanKuyk P.A."/>
            <person name="Horton J.S."/>
            <person name="Grigoriev I.V."/>
            <person name="Woesten H.A.B."/>
        </authorList>
    </citation>
    <scope>NUCLEOTIDE SEQUENCE [LARGE SCALE GENOMIC DNA]</scope>
    <source>
        <strain evidence="13">H4-8 / FGSC 9210</strain>
    </source>
</reference>
<keyword evidence="4 9" id="KW-0547">Nucleotide-binding</keyword>
<dbReference type="GO" id="GO:0007165">
    <property type="term" value="P:signal transduction"/>
    <property type="evidence" value="ECO:0007669"/>
    <property type="project" value="TreeGrafter"/>
</dbReference>
<feature type="domain" description="Protein kinase" evidence="11">
    <location>
        <begin position="72"/>
        <end position="311"/>
    </location>
</feature>
<dbReference type="InterPro" id="IPR017441">
    <property type="entry name" value="Protein_kinase_ATP_BS"/>
</dbReference>
<dbReference type="EC" id="2.7.11.1" evidence="1"/>
<dbReference type="AlphaFoldDB" id="D8PXV4"/>
<evidence type="ECO:0000259" key="11">
    <source>
        <dbReference type="PROSITE" id="PS50011"/>
    </source>
</evidence>
<evidence type="ECO:0000256" key="7">
    <source>
        <dbReference type="ARBA" id="ARBA00047899"/>
    </source>
</evidence>
<evidence type="ECO:0000256" key="2">
    <source>
        <dbReference type="ARBA" id="ARBA00022527"/>
    </source>
</evidence>
<sequence>MQKPKIQRVSIASPVRHLRQHESIRARVPIQFPIILRVADLRLPSSPVLPRISMFALTLPSSQLGRVLAGRYTLEKTLGKGSFGSVIRALDRATSSTVAVKVQKKYTKDSTMEIRQRREQSLHSKVSEHPNVVTFLHAFETPDAACIVLQYVPDGDLCSAIEKRSYYGDGPLISHCFDQLLDAVAFCHARGVYHRDIKPENILVSGDRRTWYLTDFGLATPNRTSSGAGIGTHSYMAPEVLGSPEFSRAVIWNTAADVWALGITLLAVLNSALPWPRAERKEKKFAAYLANPAAVPRQHHAYILRARYPPL</sequence>
<evidence type="ECO:0000256" key="3">
    <source>
        <dbReference type="ARBA" id="ARBA00022679"/>
    </source>
</evidence>
<dbReference type="InterPro" id="IPR011009">
    <property type="entry name" value="Kinase-like_dom_sf"/>
</dbReference>
<dbReference type="eggNOG" id="KOG0583">
    <property type="taxonomic scope" value="Eukaryota"/>
</dbReference>
<dbReference type="OMA" id="TEYQTHE"/>
<dbReference type="GO" id="GO:0004674">
    <property type="term" value="F:protein serine/threonine kinase activity"/>
    <property type="evidence" value="ECO:0007669"/>
    <property type="project" value="UniProtKB-KW"/>
</dbReference>
<keyword evidence="3" id="KW-0808">Transferase</keyword>
<evidence type="ECO:0000313" key="12">
    <source>
        <dbReference type="EMBL" id="EFI99740.1"/>
    </source>
</evidence>
<evidence type="ECO:0000256" key="6">
    <source>
        <dbReference type="ARBA" id="ARBA00022840"/>
    </source>
</evidence>
<dbReference type="PROSITE" id="PS00107">
    <property type="entry name" value="PROTEIN_KINASE_ATP"/>
    <property type="match status" value="1"/>
</dbReference>
<dbReference type="OrthoDB" id="541276at2759"/>
<dbReference type="PROSITE" id="PS50011">
    <property type="entry name" value="PROTEIN_KINASE_DOM"/>
    <property type="match status" value="1"/>
</dbReference>
<keyword evidence="6 9" id="KW-0067">ATP-binding</keyword>
<keyword evidence="2 10" id="KW-0723">Serine/threonine-protein kinase</keyword>
<comment type="catalytic activity">
    <reaction evidence="7">
        <text>L-threonyl-[protein] + ATP = O-phospho-L-threonyl-[protein] + ADP + H(+)</text>
        <dbReference type="Rhea" id="RHEA:46608"/>
        <dbReference type="Rhea" id="RHEA-COMP:11060"/>
        <dbReference type="Rhea" id="RHEA-COMP:11605"/>
        <dbReference type="ChEBI" id="CHEBI:15378"/>
        <dbReference type="ChEBI" id="CHEBI:30013"/>
        <dbReference type="ChEBI" id="CHEBI:30616"/>
        <dbReference type="ChEBI" id="CHEBI:61977"/>
        <dbReference type="ChEBI" id="CHEBI:456216"/>
        <dbReference type="EC" id="2.7.11.1"/>
    </reaction>
</comment>
<accession>D8PXV4</accession>
<dbReference type="VEuPathDB" id="FungiDB:SCHCODRAFT_053061"/>